<sequence>MEQSQVLSASLVLSALSDGYEKTFLLPEFQRVRRELQRSVMGFCRSAVCVLILLMYLHSAVVEEAPDEKTVRVFPNDSALLPCSDISCNETVLWVNSSSVVAWCDPSSCHWTEGYQMSHSHYLKGNFSLNITAVNPSNTGSYTCRCEHTSIQEVLLQIINTSTVKVEFDGTAVLPCSVNCSGLAKWTTQTDLLAECDQTSCRSVKEGYQMIHDQYLQGDPSLIITEADFSKKGWYTCNCDDTHLCLDRLQINPLKTQVQIKPGESLLLELDVLDPVEVIYSETGAANQTSHQFCTVDERSSQVTPQHTLRTSLELTGLNESDSGVYTIRDIKNKENIHIYNVTIQGDNPDGEKGFWLPMWGFWSILGTYFLLFVVLVAVIVCMCQKNKYLETQGHRPNEEDSQNTEQEPLATTDELVDTDSSPTANSDETGSGRSEQCIPLCCLSENTSIS</sequence>
<dbReference type="InterPro" id="IPR013783">
    <property type="entry name" value="Ig-like_fold"/>
</dbReference>
<name>A0A8T2KQJ5_ASTMX</name>
<gene>
    <name evidence="4" type="ORF">AMEX_G25169</name>
</gene>
<dbReference type="InterPro" id="IPR036179">
    <property type="entry name" value="Ig-like_dom_sf"/>
</dbReference>
<dbReference type="Proteomes" id="UP000752171">
    <property type="component" value="Unassembled WGS sequence"/>
</dbReference>
<dbReference type="InterPro" id="IPR007110">
    <property type="entry name" value="Ig-like_dom"/>
</dbReference>
<evidence type="ECO:0000256" key="2">
    <source>
        <dbReference type="SAM" id="Phobius"/>
    </source>
</evidence>
<dbReference type="PANTHER" id="PTHR11422:SF10">
    <property type="entry name" value="IG-LIKE DOMAIN-CONTAINING PROTEIN"/>
    <property type="match status" value="1"/>
</dbReference>
<dbReference type="AlphaFoldDB" id="A0A8T2KQJ5"/>
<comment type="caution">
    <text evidence="4">The sequence shown here is derived from an EMBL/GenBank/DDBJ whole genome shotgun (WGS) entry which is preliminary data.</text>
</comment>
<keyword evidence="2" id="KW-0472">Membrane</keyword>
<evidence type="ECO:0000313" key="5">
    <source>
        <dbReference type="Proteomes" id="UP000752171"/>
    </source>
</evidence>
<accession>A0A8T2KQJ5</accession>
<evidence type="ECO:0000313" key="4">
    <source>
        <dbReference type="EMBL" id="KAG9261593.1"/>
    </source>
</evidence>
<keyword evidence="2" id="KW-1133">Transmembrane helix</keyword>
<dbReference type="PANTHER" id="PTHR11422">
    <property type="entry name" value="T-CELL SURFACE GLYCOPROTEIN CD4"/>
    <property type="match status" value="1"/>
</dbReference>
<feature type="domain" description="Ig-like" evidence="3">
    <location>
        <begin position="66"/>
        <end position="157"/>
    </location>
</feature>
<feature type="region of interest" description="Disordered" evidence="1">
    <location>
        <begin position="394"/>
        <end position="435"/>
    </location>
</feature>
<evidence type="ECO:0000259" key="3">
    <source>
        <dbReference type="PROSITE" id="PS50835"/>
    </source>
</evidence>
<dbReference type="PROSITE" id="PS50835">
    <property type="entry name" value="IG_LIKE"/>
    <property type="match status" value="1"/>
</dbReference>
<dbReference type="InterPro" id="IPR003599">
    <property type="entry name" value="Ig_sub"/>
</dbReference>
<organism evidence="4 5">
    <name type="scientific">Astyanax mexicanus</name>
    <name type="common">Blind cave fish</name>
    <name type="synonym">Astyanax fasciatus mexicanus</name>
    <dbReference type="NCBI Taxonomy" id="7994"/>
    <lineage>
        <taxon>Eukaryota</taxon>
        <taxon>Metazoa</taxon>
        <taxon>Chordata</taxon>
        <taxon>Craniata</taxon>
        <taxon>Vertebrata</taxon>
        <taxon>Euteleostomi</taxon>
        <taxon>Actinopterygii</taxon>
        <taxon>Neopterygii</taxon>
        <taxon>Teleostei</taxon>
        <taxon>Ostariophysi</taxon>
        <taxon>Characiformes</taxon>
        <taxon>Characoidei</taxon>
        <taxon>Acestrorhamphidae</taxon>
        <taxon>Acestrorhamphinae</taxon>
        <taxon>Astyanax</taxon>
    </lineage>
</organism>
<dbReference type="Gene3D" id="2.60.40.10">
    <property type="entry name" value="Immunoglobulins"/>
    <property type="match status" value="2"/>
</dbReference>
<reference evidence="4 5" key="1">
    <citation type="submission" date="2021-07" db="EMBL/GenBank/DDBJ databases">
        <authorList>
            <person name="Imarazene B."/>
            <person name="Zahm M."/>
            <person name="Klopp C."/>
            <person name="Cabau C."/>
            <person name="Beille S."/>
            <person name="Jouanno E."/>
            <person name="Castinel A."/>
            <person name="Lluch J."/>
            <person name="Gil L."/>
            <person name="Kuchtly C."/>
            <person name="Lopez Roques C."/>
            <person name="Donnadieu C."/>
            <person name="Parrinello H."/>
            <person name="Journot L."/>
            <person name="Du K."/>
            <person name="Schartl M."/>
            <person name="Retaux S."/>
            <person name="Guiguen Y."/>
        </authorList>
    </citation>
    <scope>NUCLEOTIDE SEQUENCE [LARGE SCALE GENOMIC DNA]</scope>
    <source>
        <strain evidence="4">Pach_M1</strain>
        <tissue evidence="4">Testis</tissue>
    </source>
</reference>
<evidence type="ECO:0000256" key="1">
    <source>
        <dbReference type="SAM" id="MobiDB-lite"/>
    </source>
</evidence>
<dbReference type="SMART" id="SM00409">
    <property type="entry name" value="IG"/>
    <property type="match status" value="3"/>
</dbReference>
<keyword evidence="2" id="KW-0812">Transmembrane</keyword>
<feature type="transmembrane region" description="Helical" evidence="2">
    <location>
        <begin position="360"/>
        <end position="384"/>
    </location>
</feature>
<protein>
    <recommendedName>
        <fullName evidence="3">Ig-like domain-containing protein</fullName>
    </recommendedName>
</protein>
<dbReference type="EMBL" id="JAICCE010000022">
    <property type="protein sequence ID" value="KAG9261593.1"/>
    <property type="molecule type" value="Genomic_DNA"/>
</dbReference>
<proteinExistence type="predicted"/>
<dbReference type="SUPFAM" id="SSF48726">
    <property type="entry name" value="Immunoglobulin"/>
    <property type="match status" value="2"/>
</dbReference>
<feature type="compositionally biased region" description="Polar residues" evidence="1">
    <location>
        <begin position="419"/>
        <end position="435"/>
    </location>
</feature>